<protein>
    <submittedName>
        <fullName evidence="2">Uncharacterized protein</fullName>
    </submittedName>
</protein>
<evidence type="ECO:0000256" key="1">
    <source>
        <dbReference type="SAM" id="Phobius"/>
    </source>
</evidence>
<accession>A0A4R5U3K8</accession>
<dbReference type="AlphaFoldDB" id="A0A4R5U3K8"/>
<reference evidence="2 3" key="1">
    <citation type="submission" date="2019-03" db="EMBL/GenBank/DDBJ databases">
        <title>Arthrobacter sp. nov., an bacterium isolated from biocrust in Mu Us Desert.</title>
        <authorList>
            <person name="Lixiong L."/>
        </authorList>
    </citation>
    <scope>NUCLEOTIDE SEQUENCE [LARGE SCALE GENOMIC DNA]</scope>
    <source>
        <strain evidence="2 3">SLN-3</strain>
    </source>
</reference>
<proteinExistence type="predicted"/>
<evidence type="ECO:0000313" key="3">
    <source>
        <dbReference type="Proteomes" id="UP000295411"/>
    </source>
</evidence>
<name>A0A4R5U3K8_9MICC</name>
<keyword evidence="1" id="KW-0472">Membrane</keyword>
<gene>
    <name evidence="2" type="ORF">E2F48_03725</name>
</gene>
<feature type="transmembrane region" description="Helical" evidence="1">
    <location>
        <begin position="86"/>
        <end position="108"/>
    </location>
</feature>
<feature type="transmembrane region" description="Helical" evidence="1">
    <location>
        <begin position="46"/>
        <end position="66"/>
    </location>
</feature>
<dbReference type="Proteomes" id="UP000295411">
    <property type="component" value="Unassembled WGS sequence"/>
</dbReference>
<dbReference type="OrthoDB" id="4947478at2"/>
<organism evidence="2 3">
    <name type="scientific">Arthrobacter crusticola</name>
    <dbReference type="NCBI Taxonomy" id="2547960"/>
    <lineage>
        <taxon>Bacteria</taxon>
        <taxon>Bacillati</taxon>
        <taxon>Actinomycetota</taxon>
        <taxon>Actinomycetes</taxon>
        <taxon>Micrococcales</taxon>
        <taxon>Micrococcaceae</taxon>
        <taxon>Arthrobacter</taxon>
    </lineage>
</organism>
<dbReference type="EMBL" id="SMTK01000001">
    <property type="protein sequence ID" value="TDK28203.1"/>
    <property type="molecule type" value="Genomic_DNA"/>
</dbReference>
<comment type="caution">
    <text evidence="2">The sequence shown here is derived from an EMBL/GenBank/DDBJ whole genome shotgun (WGS) entry which is preliminary data.</text>
</comment>
<keyword evidence="1" id="KW-1133">Transmembrane helix</keyword>
<evidence type="ECO:0000313" key="2">
    <source>
        <dbReference type="EMBL" id="TDK28203.1"/>
    </source>
</evidence>
<keyword evidence="3" id="KW-1185">Reference proteome</keyword>
<keyword evidence="1" id="KW-0812">Transmembrane</keyword>
<sequence>MRPKYRLREEVVEEQEARQKLIANIEQRQSAVRLFLRHERPRRNRLVMTSVLGSALAAGLTAGPALGGTKFAAGVQEALTLEQSSIVWQVLCLAAMLMSVAAAISTSLSNSHAVSTKVTAAEVCNAQLDGLKTALDLGRMSLEDAIELYQQYTIQVAFVDDAEDKAKFPR</sequence>